<evidence type="ECO:0000313" key="2">
    <source>
        <dbReference type="Proteomes" id="UP000324222"/>
    </source>
</evidence>
<evidence type="ECO:0000313" key="1">
    <source>
        <dbReference type="EMBL" id="MPC53889.1"/>
    </source>
</evidence>
<dbReference type="EMBL" id="VSRR010011959">
    <property type="protein sequence ID" value="MPC53889.1"/>
    <property type="molecule type" value="Genomic_DNA"/>
</dbReference>
<sequence>MFGQRNVSVAELFSCTEIVTLPASTVTKSSAGHCRHLSGKTCPHFAAPSHSKACGGPSGMFIDDLTKNCGQSSLNF</sequence>
<gene>
    <name evidence="1" type="ORF">E2C01_047792</name>
</gene>
<dbReference type="Proteomes" id="UP000324222">
    <property type="component" value="Unassembled WGS sequence"/>
</dbReference>
<organism evidence="1 2">
    <name type="scientific">Portunus trituberculatus</name>
    <name type="common">Swimming crab</name>
    <name type="synonym">Neptunus trituberculatus</name>
    <dbReference type="NCBI Taxonomy" id="210409"/>
    <lineage>
        <taxon>Eukaryota</taxon>
        <taxon>Metazoa</taxon>
        <taxon>Ecdysozoa</taxon>
        <taxon>Arthropoda</taxon>
        <taxon>Crustacea</taxon>
        <taxon>Multicrustacea</taxon>
        <taxon>Malacostraca</taxon>
        <taxon>Eumalacostraca</taxon>
        <taxon>Eucarida</taxon>
        <taxon>Decapoda</taxon>
        <taxon>Pleocyemata</taxon>
        <taxon>Brachyura</taxon>
        <taxon>Eubrachyura</taxon>
        <taxon>Portunoidea</taxon>
        <taxon>Portunidae</taxon>
        <taxon>Portuninae</taxon>
        <taxon>Portunus</taxon>
    </lineage>
</organism>
<keyword evidence="2" id="KW-1185">Reference proteome</keyword>
<dbReference type="AlphaFoldDB" id="A0A5B7G8F4"/>
<accession>A0A5B7G8F4</accession>
<protein>
    <submittedName>
        <fullName evidence="1">Uncharacterized protein</fullName>
    </submittedName>
</protein>
<name>A0A5B7G8F4_PORTR</name>
<proteinExistence type="predicted"/>
<comment type="caution">
    <text evidence="1">The sequence shown here is derived from an EMBL/GenBank/DDBJ whole genome shotgun (WGS) entry which is preliminary data.</text>
</comment>
<reference evidence="1 2" key="1">
    <citation type="submission" date="2019-05" db="EMBL/GenBank/DDBJ databases">
        <title>Another draft genome of Portunus trituberculatus and its Hox gene families provides insights of decapod evolution.</title>
        <authorList>
            <person name="Jeong J.-H."/>
            <person name="Song I."/>
            <person name="Kim S."/>
            <person name="Choi T."/>
            <person name="Kim D."/>
            <person name="Ryu S."/>
            <person name="Kim W."/>
        </authorList>
    </citation>
    <scope>NUCLEOTIDE SEQUENCE [LARGE SCALE GENOMIC DNA]</scope>
    <source>
        <tissue evidence="1">Muscle</tissue>
    </source>
</reference>